<dbReference type="SUPFAM" id="SSF88697">
    <property type="entry name" value="PUA domain-like"/>
    <property type="match status" value="1"/>
</dbReference>
<evidence type="ECO:0000313" key="1">
    <source>
        <dbReference type="EMBL" id="PIU73030.1"/>
    </source>
</evidence>
<gene>
    <name evidence="1" type="ORF">COS78_04100</name>
</gene>
<comment type="caution">
    <text evidence="1">The sequence shown here is derived from an EMBL/GenBank/DDBJ whole genome shotgun (WGS) entry which is preliminary data.</text>
</comment>
<sequence>MGYMTELNTLIGLPKDFDVTILSLEKRYRIMKERERTFPLHIAMLVVDGEWNFYGYGVAHSIVVKGQTTEIEFEMLSLFTPDEQKNYKDKFVAAGRKTGEVR</sequence>
<protein>
    <submittedName>
        <fullName evidence="1">Uncharacterized protein</fullName>
    </submittedName>
</protein>
<dbReference type="InterPro" id="IPR015947">
    <property type="entry name" value="PUA-like_sf"/>
</dbReference>
<dbReference type="Proteomes" id="UP000231407">
    <property type="component" value="Unassembled WGS sequence"/>
</dbReference>
<dbReference type="EMBL" id="PEWA01000057">
    <property type="protein sequence ID" value="PIU73030.1"/>
    <property type="molecule type" value="Genomic_DNA"/>
</dbReference>
<reference evidence="2" key="1">
    <citation type="submission" date="2017-09" db="EMBL/GenBank/DDBJ databases">
        <title>Depth-based differentiation of microbial function through sediment-hosted aquifers and enrichment of novel symbionts in the deep terrestrial subsurface.</title>
        <authorList>
            <person name="Probst A.J."/>
            <person name="Ladd B."/>
            <person name="Jarett J.K."/>
            <person name="Geller-Mcgrath D.E."/>
            <person name="Sieber C.M.K."/>
            <person name="Emerson J.B."/>
            <person name="Anantharaman K."/>
            <person name="Thomas B.C."/>
            <person name="Malmstrom R."/>
            <person name="Stieglmeier M."/>
            <person name="Klingl A."/>
            <person name="Woyke T."/>
            <person name="Ryan C.M."/>
            <person name="Banfield J.F."/>
        </authorList>
    </citation>
    <scope>NUCLEOTIDE SEQUENCE [LARGE SCALE GENOMIC DNA]</scope>
</reference>
<name>A0A2M7ARB9_9BACT</name>
<organism evidence="1 2">
    <name type="scientific">Candidatus Shapirobacteria bacterium CG06_land_8_20_14_3_00_40_12</name>
    <dbReference type="NCBI Taxonomy" id="1974881"/>
    <lineage>
        <taxon>Bacteria</taxon>
        <taxon>Candidatus Shapironibacteriota</taxon>
    </lineage>
</organism>
<accession>A0A2M7ARB9</accession>
<evidence type="ECO:0000313" key="2">
    <source>
        <dbReference type="Proteomes" id="UP000231407"/>
    </source>
</evidence>
<proteinExistence type="predicted"/>
<dbReference type="AlphaFoldDB" id="A0A2M7ARB9"/>